<dbReference type="Gene3D" id="1.10.630.10">
    <property type="entry name" value="Cytochrome P450"/>
    <property type="match status" value="1"/>
</dbReference>
<dbReference type="PRINTS" id="PR00463">
    <property type="entry name" value="EP450I"/>
</dbReference>
<reference evidence="8" key="1">
    <citation type="submission" date="2021-03" db="EMBL/GenBank/DDBJ databases">
        <authorList>
            <person name="Li Z."/>
            <person name="Yang C."/>
        </authorList>
    </citation>
    <scope>NUCLEOTIDE SEQUENCE</scope>
    <source>
        <strain evidence="8">Dzin_1.0</strain>
        <tissue evidence="8">Leaf</tissue>
    </source>
</reference>
<comment type="cofactor">
    <cofactor evidence="5">
        <name>heme</name>
        <dbReference type="ChEBI" id="CHEBI:30413"/>
    </cofactor>
</comment>
<dbReference type="Proteomes" id="UP001085076">
    <property type="component" value="Miscellaneous, Linkage group lg03"/>
</dbReference>
<keyword evidence="5 6" id="KW-0349">Heme</keyword>
<dbReference type="InterPro" id="IPR001128">
    <property type="entry name" value="Cyt_P450"/>
</dbReference>
<evidence type="ECO:0000256" key="6">
    <source>
        <dbReference type="RuleBase" id="RU000461"/>
    </source>
</evidence>
<dbReference type="InterPro" id="IPR002401">
    <property type="entry name" value="Cyt_P450_E_grp-I"/>
</dbReference>
<comment type="similarity">
    <text evidence="1 6">Belongs to the cytochrome P450 family.</text>
</comment>
<proteinExistence type="inferred from homology"/>
<keyword evidence="3 6" id="KW-0560">Oxidoreductase</keyword>
<dbReference type="GO" id="GO:0016705">
    <property type="term" value="F:oxidoreductase activity, acting on paired donors, with incorporation or reduction of molecular oxygen"/>
    <property type="evidence" value="ECO:0007669"/>
    <property type="project" value="InterPro"/>
</dbReference>
<evidence type="ECO:0000313" key="9">
    <source>
        <dbReference type="Proteomes" id="UP001085076"/>
    </source>
</evidence>
<dbReference type="PRINTS" id="PR00385">
    <property type="entry name" value="P450"/>
</dbReference>
<feature type="chain" id="PRO_5038592737" description="Cytochrome P450" evidence="7">
    <location>
        <begin position="29"/>
        <end position="504"/>
    </location>
</feature>
<keyword evidence="7" id="KW-0732">Signal</keyword>
<dbReference type="Pfam" id="PF00067">
    <property type="entry name" value="p450"/>
    <property type="match status" value="1"/>
</dbReference>
<dbReference type="EMBL" id="JAGGNH010000003">
    <property type="protein sequence ID" value="KAJ0977987.1"/>
    <property type="molecule type" value="Genomic_DNA"/>
</dbReference>
<accession>A0A9D5HJ45</accession>
<evidence type="ECO:0000256" key="5">
    <source>
        <dbReference type="PIRSR" id="PIRSR602401-1"/>
    </source>
</evidence>
<dbReference type="GO" id="GO:0005506">
    <property type="term" value="F:iron ion binding"/>
    <property type="evidence" value="ECO:0007669"/>
    <property type="project" value="InterPro"/>
</dbReference>
<comment type="caution">
    <text evidence="8">The sequence shown here is derived from an EMBL/GenBank/DDBJ whole genome shotgun (WGS) entry which is preliminary data.</text>
</comment>
<dbReference type="InterPro" id="IPR036396">
    <property type="entry name" value="Cyt_P450_sf"/>
</dbReference>
<dbReference type="InterPro" id="IPR017972">
    <property type="entry name" value="Cyt_P450_CS"/>
</dbReference>
<keyword evidence="9" id="KW-1185">Reference proteome</keyword>
<evidence type="ECO:0008006" key="10">
    <source>
        <dbReference type="Google" id="ProtNLM"/>
    </source>
</evidence>
<dbReference type="OrthoDB" id="1470350at2759"/>
<evidence type="ECO:0000256" key="4">
    <source>
        <dbReference type="ARBA" id="ARBA00023004"/>
    </source>
</evidence>
<dbReference type="SUPFAM" id="SSF48264">
    <property type="entry name" value="Cytochrome P450"/>
    <property type="match status" value="1"/>
</dbReference>
<reference evidence="8" key="2">
    <citation type="journal article" date="2022" name="Hortic Res">
        <title>The genome of Dioscorea zingiberensis sheds light on the biosynthesis, origin and evolution of the medicinally important diosgenin saponins.</title>
        <authorList>
            <person name="Li Y."/>
            <person name="Tan C."/>
            <person name="Li Z."/>
            <person name="Guo J."/>
            <person name="Li S."/>
            <person name="Chen X."/>
            <person name="Wang C."/>
            <person name="Dai X."/>
            <person name="Yang H."/>
            <person name="Song W."/>
            <person name="Hou L."/>
            <person name="Xu J."/>
            <person name="Tong Z."/>
            <person name="Xu A."/>
            <person name="Yuan X."/>
            <person name="Wang W."/>
            <person name="Yang Q."/>
            <person name="Chen L."/>
            <person name="Sun Z."/>
            <person name="Wang K."/>
            <person name="Pan B."/>
            <person name="Chen J."/>
            <person name="Bao Y."/>
            <person name="Liu F."/>
            <person name="Qi X."/>
            <person name="Gang D.R."/>
            <person name="Wen J."/>
            <person name="Li J."/>
        </authorList>
    </citation>
    <scope>NUCLEOTIDE SEQUENCE</scope>
    <source>
        <strain evidence="8">Dzin_1.0</strain>
    </source>
</reference>
<sequence length="504" mass="57940">MELILISLFMIIPLSILIFLLPSNGGNSHTLRPYPVIGNLLQFLRHRHRFLDWMTDLLTASPTNTITFRRLGTSGIVTANPANVEHLLKTNFHAFPKGPRSFAHLHDFLGLGIFNVDGDLWRLQRKTASFEFNTRSLRTFVLRNVHHETLTRLLPLLRRIATECSAVDIQDLLERFAFDNVCKVAFNEDPACLSEAAENVPRLSTEFAQSFRDAAELSSGRFRYALPWFWMLKRLLNLGSERRLKESIATVHEFAERIIRLRRKEKKSGDDLLSRFMAEGKNTDELLRDIVISFILAGRDTTSSALTWFFWLLSSNPDVEQRILQEIREVRARRGLGDIKTEAFDLEELREMHYIHAAISEAMRLYPPVPVNTFMCSEDHVLPDGSSIKKGWFITYNAYAMGRMEGIWGQECREFKPERWLAADGTFRPESPYRYPAFHAGPRMCLGKEMAYIQMKSIIACVLERFVVEVVDKDRKPEKTLALTLRMKGGLLVTLRERCTAGVA</sequence>
<dbReference type="GO" id="GO:0004497">
    <property type="term" value="F:monooxygenase activity"/>
    <property type="evidence" value="ECO:0007669"/>
    <property type="project" value="UniProtKB-KW"/>
</dbReference>
<dbReference type="PROSITE" id="PS00086">
    <property type="entry name" value="CYTOCHROME_P450"/>
    <property type="match status" value="1"/>
</dbReference>
<evidence type="ECO:0000313" key="8">
    <source>
        <dbReference type="EMBL" id="KAJ0977987.1"/>
    </source>
</evidence>
<name>A0A9D5HJ45_9LILI</name>
<protein>
    <recommendedName>
        <fullName evidence="10">Cytochrome P450</fullName>
    </recommendedName>
</protein>
<feature type="binding site" description="axial binding residue" evidence="5">
    <location>
        <position position="445"/>
    </location>
    <ligand>
        <name>heme</name>
        <dbReference type="ChEBI" id="CHEBI:30413"/>
    </ligand>
    <ligandPart>
        <name>Fe</name>
        <dbReference type="ChEBI" id="CHEBI:18248"/>
    </ligandPart>
</feature>
<dbReference type="AlphaFoldDB" id="A0A9D5HJ45"/>
<feature type="signal peptide" evidence="7">
    <location>
        <begin position="1"/>
        <end position="28"/>
    </location>
</feature>
<dbReference type="GO" id="GO:0006629">
    <property type="term" value="P:lipid metabolic process"/>
    <property type="evidence" value="ECO:0007669"/>
    <property type="project" value="UniProtKB-ARBA"/>
</dbReference>
<keyword evidence="2 5" id="KW-0479">Metal-binding</keyword>
<evidence type="ECO:0000256" key="1">
    <source>
        <dbReference type="ARBA" id="ARBA00010617"/>
    </source>
</evidence>
<dbReference type="PANTHER" id="PTHR24296">
    <property type="entry name" value="CYTOCHROME P450"/>
    <property type="match status" value="1"/>
</dbReference>
<organism evidence="8 9">
    <name type="scientific">Dioscorea zingiberensis</name>
    <dbReference type="NCBI Taxonomy" id="325984"/>
    <lineage>
        <taxon>Eukaryota</taxon>
        <taxon>Viridiplantae</taxon>
        <taxon>Streptophyta</taxon>
        <taxon>Embryophyta</taxon>
        <taxon>Tracheophyta</taxon>
        <taxon>Spermatophyta</taxon>
        <taxon>Magnoliopsida</taxon>
        <taxon>Liliopsida</taxon>
        <taxon>Dioscoreales</taxon>
        <taxon>Dioscoreaceae</taxon>
        <taxon>Dioscorea</taxon>
    </lineage>
</organism>
<dbReference type="GO" id="GO:0020037">
    <property type="term" value="F:heme binding"/>
    <property type="evidence" value="ECO:0007669"/>
    <property type="project" value="InterPro"/>
</dbReference>
<gene>
    <name evidence="8" type="ORF">J5N97_013461</name>
</gene>
<evidence type="ECO:0000256" key="7">
    <source>
        <dbReference type="SAM" id="SignalP"/>
    </source>
</evidence>
<evidence type="ECO:0000256" key="2">
    <source>
        <dbReference type="ARBA" id="ARBA00022723"/>
    </source>
</evidence>
<dbReference type="CDD" id="cd11064">
    <property type="entry name" value="CYP86A"/>
    <property type="match status" value="1"/>
</dbReference>
<keyword evidence="6" id="KW-0503">Monooxygenase</keyword>
<evidence type="ECO:0000256" key="3">
    <source>
        <dbReference type="ARBA" id="ARBA00023002"/>
    </source>
</evidence>
<keyword evidence="4 5" id="KW-0408">Iron</keyword>